<keyword evidence="1 6" id="KW-0690">Ribosome biogenesis</keyword>
<sequence>MSGRALKKRGILPRMTADTEAAADDNDEQAGEVLLNIDDPSDEEGGESDENEADDNAATGDFVMDNERDDVEYGRTELEEESDEDEDESEEEGSDEEEESDEDEDDAEEPSDKDEATQETDEPAAGEKPTKREKREKKFVEMSLKQMRQERRQREAAEQEEEGPLEGEQDDDNDEDEDSELYDSDDDADINRIGDVPLEWYDNFDHIGYTSEGEKVMKTLKASEVDALLAKADDPDHWKKIKDMKNQREITLTDTDIEVIRRIRAGKYPNPSFDPDDYYIPPMDYPDKIHPMRRDHPPKARFLPSKWEAKKIHRLVKLIREGKLRPPPPPEPEMYDIWGRNITQETDTPKGRVRGPPPMPAPKMPLPGHAESYNPPEEYFVTEEEKAQIEEDGDVGTVAQVKPRDGRQICLRRVPGYKKLILERFERCLDLYLCPRAIKQRMNIDPEALLPKLSSPADLRPFPLAVSVSYDGHSGMVRCASLSPCGQWVLTGGEDCTLRIWELKSGRAFQCITFKRKVTAASWNPRSSTDLPIVAVATEECLYLLTPTLPTYTITPASPPDAPSLPTEELMSMSAKAEEVLKLRKGEMADGEAGGEEDAEGSDGEGEGKAGEKREIKWEEVPRRSVLGKHGVRLKIIHEAVIHQLQWHQKGHYLAVVCPLSPAPSSQCVLHSITTQVSRRPFRKSKGGQIQRVSFHPSKPWFFAATRTAVRVYDLKSQQLLKTLVSGAKWISSMHVHRSGDHVVVGTYDRRLIWFDLDLSNKPYKVLRYHDRAVRQVALHGRYPLMASASDDGCVHLLQAKVFSDLMQNPLIIPLKKLQGGHTVRDDLGVLDAMWHPTQPWLLTAGADNSVLLWT</sequence>
<dbReference type="InterPro" id="IPR015943">
    <property type="entry name" value="WD40/YVTN_repeat-like_dom_sf"/>
</dbReference>
<dbReference type="Pfam" id="PF08145">
    <property type="entry name" value="BOP1NT"/>
    <property type="match status" value="1"/>
</dbReference>
<dbReference type="Proteomes" id="UP000041254">
    <property type="component" value="Unassembled WGS sequence"/>
</dbReference>
<dbReference type="PROSITE" id="PS50294">
    <property type="entry name" value="WD_REPEATS_REGION"/>
    <property type="match status" value="2"/>
</dbReference>
<dbReference type="InterPro" id="IPR028598">
    <property type="entry name" value="BOP1/Erb1"/>
</dbReference>
<gene>
    <name evidence="10" type="ORF">Vbra_12190</name>
</gene>
<accession>A0A0G4EJK7</accession>
<evidence type="ECO:0000256" key="1">
    <source>
        <dbReference type="ARBA" id="ARBA00022517"/>
    </source>
</evidence>
<keyword evidence="2 6" id="KW-0698">rRNA processing</keyword>
<dbReference type="GO" id="GO:0000463">
    <property type="term" value="P:maturation of LSU-rRNA from tricistronic rRNA transcript (SSU-rRNA, 5.8S rRNA, LSU-rRNA)"/>
    <property type="evidence" value="ECO:0007669"/>
    <property type="project" value="UniProtKB-UniRule"/>
</dbReference>
<feature type="compositionally biased region" description="Acidic residues" evidence="8">
    <location>
        <begin position="589"/>
        <end position="605"/>
    </location>
</feature>
<evidence type="ECO:0000256" key="8">
    <source>
        <dbReference type="SAM" id="MobiDB-lite"/>
    </source>
</evidence>
<dbReference type="PhylomeDB" id="A0A0G4EJK7"/>
<dbReference type="OMA" id="MRPAKGE"/>
<dbReference type="VEuPathDB" id="CryptoDB:Vbra_12190"/>
<evidence type="ECO:0000256" key="2">
    <source>
        <dbReference type="ARBA" id="ARBA00022552"/>
    </source>
</evidence>
<dbReference type="PANTHER" id="PTHR17605:SF0">
    <property type="entry name" value="RIBOSOME BIOGENESIS PROTEIN BOP1"/>
    <property type="match status" value="1"/>
</dbReference>
<dbReference type="GO" id="GO:0000466">
    <property type="term" value="P:maturation of 5.8S rRNA from tricistronic rRNA transcript (SSU-rRNA, 5.8S rRNA, LSU-rRNA)"/>
    <property type="evidence" value="ECO:0007669"/>
    <property type="project" value="UniProtKB-UniRule"/>
</dbReference>
<reference evidence="10 11" key="1">
    <citation type="submission" date="2014-11" db="EMBL/GenBank/DDBJ databases">
        <authorList>
            <person name="Zhu J."/>
            <person name="Qi W."/>
            <person name="Song R."/>
        </authorList>
    </citation>
    <scope>NUCLEOTIDE SEQUENCE [LARGE SCALE GENOMIC DNA]</scope>
</reference>
<dbReference type="Gene3D" id="2.130.10.10">
    <property type="entry name" value="YVTN repeat-like/Quinoprotein amine dehydrogenase"/>
    <property type="match status" value="1"/>
</dbReference>
<evidence type="ECO:0000256" key="4">
    <source>
        <dbReference type="ARBA" id="ARBA00022737"/>
    </source>
</evidence>
<dbReference type="InterPro" id="IPR012953">
    <property type="entry name" value="BOP1_N_dom"/>
</dbReference>
<comment type="similarity">
    <text evidence="6">Belongs to the WD repeat BOP1/ERB1 family.</text>
</comment>
<feature type="region of interest" description="Disordered" evidence="8">
    <location>
        <begin position="587"/>
        <end position="616"/>
    </location>
</feature>
<comment type="subcellular location">
    <subcellularLocation>
        <location evidence="6">Nucleus</location>
        <location evidence="6">Nucleolus</location>
    </subcellularLocation>
    <subcellularLocation>
        <location evidence="6">Nucleus</location>
        <location evidence="6">Nucleoplasm</location>
    </subcellularLocation>
</comment>
<feature type="compositionally biased region" description="Basic and acidic residues" evidence="8">
    <location>
        <begin position="147"/>
        <end position="157"/>
    </location>
</feature>
<feature type="compositionally biased region" description="Basic and acidic residues" evidence="8">
    <location>
        <begin position="606"/>
        <end position="616"/>
    </location>
</feature>
<evidence type="ECO:0000313" key="11">
    <source>
        <dbReference type="Proteomes" id="UP000041254"/>
    </source>
</evidence>
<feature type="compositionally biased region" description="Acidic residues" evidence="8">
    <location>
        <begin position="158"/>
        <end position="188"/>
    </location>
</feature>
<keyword evidence="3 7" id="KW-0853">WD repeat</keyword>
<dbReference type="EMBL" id="CDMY01000255">
    <property type="protein sequence ID" value="CEL97410.1"/>
    <property type="molecule type" value="Genomic_DNA"/>
</dbReference>
<dbReference type="GO" id="GO:0043021">
    <property type="term" value="F:ribonucleoprotein complex binding"/>
    <property type="evidence" value="ECO:0007669"/>
    <property type="project" value="UniProtKB-UniRule"/>
</dbReference>
<dbReference type="SMART" id="SM00320">
    <property type="entry name" value="WD40"/>
    <property type="match status" value="5"/>
</dbReference>
<dbReference type="GO" id="GO:0005654">
    <property type="term" value="C:nucleoplasm"/>
    <property type="evidence" value="ECO:0007669"/>
    <property type="project" value="UniProtKB-SubCell"/>
</dbReference>
<evidence type="ECO:0000259" key="9">
    <source>
        <dbReference type="SMART" id="SM01035"/>
    </source>
</evidence>
<feature type="compositionally biased region" description="Acidic residues" evidence="8">
    <location>
        <begin position="78"/>
        <end position="124"/>
    </location>
</feature>
<dbReference type="HAMAP" id="MF_03027">
    <property type="entry name" value="BOP1"/>
    <property type="match status" value="1"/>
</dbReference>
<dbReference type="AlphaFoldDB" id="A0A0G4EJK7"/>
<keyword evidence="4" id="KW-0677">Repeat</keyword>
<dbReference type="Pfam" id="PF00400">
    <property type="entry name" value="WD40"/>
    <property type="match status" value="3"/>
</dbReference>
<organism evidence="10 11">
    <name type="scientific">Vitrella brassicaformis (strain CCMP3155)</name>
    <dbReference type="NCBI Taxonomy" id="1169540"/>
    <lineage>
        <taxon>Eukaryota</taxon>
        <taxon>Sar</taxon>
        <taxon>Alveolata</taxon>
        <taxon>Colpodellida</taxon>
        <taxon>Vitrellaceae</taxon>
        <taxon>Vitrella</taxon>
    </lineage>
</organism>
<dbReference type="PROSITE" id="PS50082">
    <property type="entry name" value="WD_REPEATS_2"/>
    <property type="match status" value="2"/>
</dbReference>
<evidence type="ECO:0000313" key="10">
    <source>
        <dbReference type="EMBL" id="CEL97410.1"/>
    </source>
</evidence>
<dbReference type="PROSITE" id="PS00678">
    <property type="entry name" value="WD_REPEATS_1"/>
    <property type="match status" value="1"/>
</dbReference>
<feature type="repeat" description="WD" evidence="7">
    <location>
        <begin position="470"/>
        <end position="511"/>
    </location>
</feature>
<evidence type="ECO:0000256" key="5">
    <source>
        <dbReference type="ARBA" id="ARBA00023242"/>
    </source>
</evidence>
<proteinExistence type="inferred from homology"/>
<dbReference type="SUPFAM" id="SSF50978">
    <property type="entry name" value="WD40 repeat-like"/>
    <property type="match status" value="1"/>
</dbReference>
<dbReference type="GO" id="GO:0030687">
    <property type="term" value="C:preribosome, large subunit precursor"/>
    <property type="evidence" value="ECO:0007669"/>
    <property type="project" value="UniProtKB-UniRule"/>
</dbReference>
<dbReference type="GO" id="GO:0070545">
    <property type="term" value="C:PeBoW complex"/>
    <property type="evidence" value="ECO:0007669"/>
    <property type="project" value="TreeGrafter"/>
</dbReference>
<evidence type="ECO:0000256" key="6">
    <source>
        <dbReference type="HAMAP-Rule" id="MF_03027"/>
    </source>
</evidence>
<evidence type="ECO:0000256" key="7">
    <source>
        <dbReference type="PROSITE-ProRule" id="PRU00221"/>
    </source>
</evidence>
<protein>
    <recommendedName>
        <fullName evidence="6">Ribosome biogenesis protein BOP1 homolog</fullName>
    </recommendedName>
</protein>
<name>A0A0G4EJK7_VITBC</name>
<dbReference type="OrthoDB" id="5571054at2759"/>
<feature type="compositionally biased region" description="Basic residues" evidence="8">
    <location>
        <begin position="1"/>
        <end position="11"/>
    </location>
</feature>
<feature type="compositionally biased region" description="Acidic residues" evidence="8">
    <location>
        <begin position="39"/>
        <end position="55"/>
    </location>
</feature>
<comment type="function">
    <text evidence="6">Required for maturation of ribosomal RNAs and formation of the large ribosomal subunit.</text>
</comment>
<dbReference type="SMART" id="SM01035">
    <property type="entry name" value="BOP1NT"/>
    <property type="match status" value="1"/>
</dbReference>
<feature type="domain" description="BOP1 N-terminal" evidence="9">
    <location>
        <begin position="201"/>
        <end position="463"/>
    </location>
</feature>
<dbReference type="InterPro" id="IPR019775">
    <property type="entry name" value="WD40_repeat_CS"/>
</dbReference>
<feature type="compositionally biased region" description="Acidic residues" evidence="8">
    <location>
        <begin position="21"/>
        <end position="30"/>
    </location>
</feature>
<feature type="repeat" description="WD" evidence="7">
    <location>
        <begin position="830"/>
        <end position="855"/>
    </location>
</feature>
<dbReference type="InterPro" id="IPR036322">
    <property type="entry name" value="WD40_repeat_dom_sf"/>
</dbReference>
<dbReference type="FunCoup" id="A0A0G4EJK7">
    <property type="interactions" value="401"/>
</dbReference>
<dbReference type="PANTHER" id="PTHR17605">
    <property type="entry name" value="RIBOSOME BIOGENESIS PROTEIN BOP1 BLOCK OF PROLIFERATION 1 PROTEIN"/>
    <property type="match status" value="1"/>
</dbReference>
<dbReference type="InParanoid" id="A0A0G4EJK7"/>
<dbReference type="InterPro" id="IPR001680">
    <property type="entry name" value="WD40_rpt"/>
</dbReference>
<evidence type="ECO:0000256" key="3">
    <source>
        <dbReference type="ARBA" id="ARBA00022574"/>
    </source>
</evidence>
<keyword evidence="11" id="KW-1185">Reference proteome</keyword>
<dbReference type="STRING" id="1169540.A0A0G4EJK7"/>
<feature type="region of interest" description="Disordered" evidence="8">
    <location>
        <begin position="1"/>
        <end position="190"/>
    </location>
</feature>
<keyword evidence="5 6" id="KW-0539">Nucleus</keyword>